<dbReference type="Pfam" id="PF00072">
    <property type="entry name" value="Response_reg"/>
    <property type="match status" value="1"/>
</dbReference>
<dbReference type="PROSITE" id="PS51755">
    <property type="entry name" value="OMPR_PHOB"/>
    <property type="match status" value="1"/>
</dbReference>
<evidence type="ECO:0000259" key="8">
    <source>
        <dbReference type="PROSITE" id="PS50110"/>
    </source>
</evidence>
<evidence type="ECO:0000256" key="1">
    <source>
        <dbReference type="ARBA" id="ARBA00022553"/>
    </source>
</evidence>
<dbReference type="PROSITE" id="PS50110">
    <property type="entry name" value="RESPONSE_REGULATORY"/>
    <property type="match status" value="1"/>
</dbReference>
<dbReference type="GO" id="GO:0005829">
    <property type="term" value="C:cytosol"/>
    <property type="evidence" value="ECO:0007669"/>
    <property type="project" value="TreeGrafter"/>
</dbReference>
<proteinExistence type="predicted"/>
<dbReference type="EMBL" id="VXPY01000092">
    <property type="protein sequence ID" value="MYD91201.1"/>
    <property type="molecule type" value="Genomic_DNA"/>
</dbReference>
<dbReference type="InterPro" id="IPR001867">
    <property type="entry name" value="OmpR/PhoB-type_DNA-bd"/>
</dbReference>
<dbReference type="CDD" id="cd00383">
    <property type="entry name" value="trans_reg_C"/>
    <property type="match status" value="1"/>
</dbReference>
<dbReference type="GO" id="GO:0000976">
    <property type="term" value="F:transcription cis-regulatory region binding"/>
    <property type="evidence" value="ECO:0007669"/>
    <property type="project" value="TreeGrafter"/>
</dbReference>
<dbReference type="InterPro" id="IPR039420">
    <property type="entry name" value="WalR-like"/>
</dbReference>
<keyword evidence="2" id="KW-0902">Two-component regulatory system</keyword>
<dbReference type="PANTHER" id="PTHR48111:SF1">
    <property type="entry name" value="TWO-COMPONENT RESPONSE REGULATOR ORR33"/>
    <property type="match status" value="1"/>
</dbReference>
<protein>
    <submittedName>
        <fullName evidence="10">Response regulator transcription factor</fullName>
    </submittedName>
</protein>
<feature type="domain" description="OmpR/PhoB-type" evidence="9">
    <location>
        <begin position="138"/>
        <end position="246"/>
    </location>
</feature>
<dbReference type="SUPFAM" id="SSF52172">
    <property type="entry name" value="CheY-like"/>
    <property type="match status" value="1"/>
</dbReference>
<name>A0A6B1DV81_9CHLR</name>
<dbReference type="AlphaFoldDB" id="A0A6B1DV81"/>
<keyword evidence="1 6" id="KW-0597">Phosphoprotein</keyword>
<comment type="caution">
    <text evidence="10">The sequence shown here is derived from an EMBL/GenBank/DDBJ whole genome shotgun (WGS) entry which is preliminary data.</text>
</comment>
<feature type="DNA-binding region" description="OmpR/PhoB-type" evidence="7">
    <location>
        <begin position="138"/>
        <end position="246"/>
    </location>
</feature>
<dbReference type="InterPro" id="IPR036388">
    <property type="entry name" value="WH-like_DNA-bd_sf"/>
</dbReference>
<dbReference type="GO" id="GO:0006355">
    <property type="term" value="P:regulation of DNA-templated transcription"/>
    <property type="evidence" value="ECO:0007669"/>
    <property type="project" value="InterPro"/>
</dbReference>
<dbReference type="PANTHER" id="PTHR48111">
    <property type="entry name" value="REGULATOR OF RPOS"/>
    <property type="match status" value="1"/>
</dbReference>
<dbReference type="SUPFAM" id="SSF46894">
    <property type="entry name" value="C-terminal effector domain of the bipartite response regulators"/>
    <property type="match status" value="1"/>
</dbReference>
<keyword evidence="5" id="KW-0804">Transcription</keyword>
<dbReference type="InterPro" id="IPR011006">
    <property type="entry name" value="CheY-like_superfamily"/>
</dbReference>
<dbReference type="Gene3D" id="3.40.50.2300">
    <property type="match status" value="1"/>
</dbReference>
<dbReference type="Gene3D" id="1.10.10.10">
    <property type="entry name" value="Winged helix-like DNA-binding domain superfamily/Winged helix DNA-binding domain"/>
    <property type="match status" value="1"/>
</dbReference>
<evidence type="ECO:0000256" key="3">
    <source>
        <dbReference type="ARBA" id="ARBA00023015"/>
    </source>
</evidence>
<evidence type="ECO:0000313" key="10">
    <source>
        <dbReference type="EMBL" id="MYD91201.1"/>
    </source>
</evidence>
<sequence length="247" mass="28303">MITKLVLIDDDRYFRRSAQRFLESHLPDIRIISCDSAEEGERLITLHQPSVVVLDIKLPGIDGLELLDRMEHKARDPFVVVISGQQATEEQVNSTYIDALNRGALHFHRKGDGEQKLLAIVRRQMEADAARRSREPLAEILELPELDLTLYPNENQARYADMDVRLTPIESRYLGLLMSHNGNTVSLQTFYEALCDAEGESARHFDQTNKQNIRTHICYLRKKLGQDSNSEQLIETVRTKGYRLVSS</sequence>
<reference evidence="10" key="1">
    <citation type="submission" date="2019-09" db="EMBL/GenBank/DDBJ databases">
        <title>Characterisation of the sponge microbiome using genome-centric metagenomics.</title>
        <authorList>
            <person name="Engelberts J.P."/>
            <person name="Robbins S.J."/>
            <person name="De Goeij J.M."/>
            <person name="Aranda M."/>
            <person name="Bell S.C."/>
            <person name="Webster N.S."/>
        </authorList>
    </citation>
    <scope>NUCLEOTIDE SEQUENCE</scope>
    <source>
        <strain evidence="10">SB0662_bin_9</strain>
    </source>
</reference>
<evidence type="ECO:0000256" key="4">
    <source>
        <dbReference type="ARBA" id="ARBA00023125"/>
    </source>
</evidence>
<organism evidence="10">
    <name type="scientific">Caldilineaceae bacterium SB0662_bin_9</name>
    <dbReference type="NCBI Taxonomy" id="2605258"/>
    <lineage>
        <taxon>Bacteria</taxon>
        <taxon>Bacillati</taxon>
        <taxon>Chloroflexota</taxon>
        <taxon>Caldilineae</taxon>
        <taxon>Caldilineales</taxon>
        <taxon>Caldilineaceae</taxon>
    </lineage>
</organism>
<dbReference type="GO" id="GO:0032993">
    <property type="term" value="C:protein-DNA complex"/>
    <property type="evidence" value="ECO:0007669"/>
    <property type="project" value="TreeGrafter"/>
</dbReference>
<evidence type="ECO:0000256" key="7">
    <source>
        <dbReference type="PROSITE-ProRule" id="PRU01091"/>
    </source>
</evidence>
<feature type="domain" description="Response regulatory" evidence="8">
    <location>
        <begin position="4"/>
        <end position="125"/>
    </location>
</feature>
<evidence type="ECO:0000256" key="2">
    <source>
        <dbReference type="ARBA" id="ARBA00023012"/>
    </source>
</evidence>
<dbReference type="SMART" id="SM00448">
    <property type="entry name" value="REC"/>
    <property type="match status" value="1"/>
</dbReference>
<accession>A0A6B1DV81</accession>
<dbReference type="InterPro" id="IPR001789">
    <property type="entry name" value="Sig_transdc_resp-reg_receiver"/>
</dbReference>
<dbReference type="InterPro" id="IPR016032">
    <property type="entry name" value="Sig_transdc_resp-reg_C-effctor"/>
</dbReference>
<dbReference type="GO" id="GO:0000156">
    <property type="term" value="F:phosphorelay response regulator activity"/>
    <property type="evidence" value="ECO:0007669"/>
    <property type="project" value="TreeGrafter"/>
</dbReference>
<dbReference type="Pfam" id="PF00486">
    <property type="entry name" value="Trans_reg_C"/>
    <property type="match status" value="1"/>
</dbReference>
<evidence type="ECO:0000256" key="5">
    <source>
        <dbReference type="ARBA" id="ARBA00023163"/>
    </source>
</evidence>
<keyword evidence="3" id="KW-0805">Transcription regulation</keyword>
<keyword evidence="4 7" id="KW-0238">DNA-binding</keyword>
<dbReference type="SMART" id="SM00862">
    <property type="entry name" value="Trans_reg_C"/>
    <property type="match status" value="1"/>
</dbReference>
<feature type="modified residue" description="4-aspartylphosphate" evidence="6">
    <location>
        <position position="55"/>
    </location>
</feature>
<evidence type="ECO:0000256" key="6">
    <source>
        <dbReference type="PROSITE-ProRule" id="PRU00169"/>
    </source>
</evidence>
<evidence type="ECO:0000259" key="9">
    <source>
        <dbReference type="PROSITE" id="PS51755"/>
    </source>
</evidence>
<gene>
    <name evidence="10" type="ORF">F4Y08_12835</name>
</gene>